<dbReference type="Proteomes" id="UP000236291">
    <property type="component" value="Unassembled WGS sequence"/>
</dbReference>
<protein>
    <submittedName>
        <fullName evidence="1">Uncharacterized protein</fullName>
    </submittedName>
</protein>
<name>A0A2K3MAJ5_TRIPR</name>
<accession>A0A2K3MAJ5</accession>
<evidence type="ECO:0000313" key="1">
    <source>
        <dbReference type="EMBL" id="PNX87805.1"/>
    </source>
</evidence>
<dbReference type="AlphaFoldDB" id="A0A2K3MAJ5"/>
<evidence type="ECO:0000313" key="2">
    <source>
        <dbReference type="Proteomes" id="UP000236291"/>
    </source>
</evidence>
<gene>
    <name evidence="1" type="ORF">L195_g043902</name>
</gene>
<comment type="caution">
    <text evidence="1">The sequence shown here is derived from an EMBL/GenBank/DDBJ whole genome shotgun (WGS) entry which is preliminary data.</text>
</comment>
<sequence length="55" mass="6234">MLRVNLVEGIHWRAPKEGRVALNSDGSVVEPVPKQSAEEFCKVVMTIFYLLLLHL</sequence>
<dbReference type="EMBL" id="ASHM01054818">
    <property type="protein sequence ID" value="PNX87805.1"/>
    <property type="molecule type" value="Genomic_DNA"/>
</dbReference>
<reference evidence="1 2" key="1">
    <citation type="journal article" date="2014" name="Am. J. Bot.">
        <title>Genome assembly and annotation for red clover (Trifolium pratense; Fabaceae).</title>
        <authorList>
            <person name="Istvanek J."/>
            <person name="Jaros M."/>
            <person name="Krenek A."/>
            <person name="Repkova J."/>
        </authorList>
    </citation>
    <scope>NUCLEOTIDE SEQUENCE [LARGE SCALE GENOMIC DNA]</scope>
    <source>
        <strain evidence="2">cv. Tatra</strain>
        <tissue evidence="1">Young leaves</tissue>
    </source>
</reference>
<organism evidence="1 2">
    <name type="scientific">Trifolium pratense</name>
    <name type="common">Red clover</name>
    <dbReference type="NCBI Taxonomy" id="57577"/>
    <lineage>
        <taxon>Eukaryota</taxon>
        <taxon>Viridiplantae</taxon>
        <taxon>Streptophyta</taxon>
        <taxon>Embryophyta</taxon>
        <taxon>Tracheophyta</taxon>
        <taxon>Spermatophyta</taxon>
        <taxon>Magnoliopsida</taxon>
        <taxon>eudicotyledons</taxon>
        <taxon>Gunneridae</taxon>
        <taxon>Pentapetalae</taxon>
        <taxon>rosids</taxon>
        <taxon>fabids</taxon>
        <taxon>Fabales</taxon>
        <taxon>Fabaceae</taxon>
        <taxon>Papilionoideae</taxon>
        <taxon>50 kb inversion clade</taxon>
        <taxon>NPAAA clade</taxon>
        <taxon>Hologalegina</taxon>
        <taxon>IRL clade</taxon>
        <taxon>Trifolieae</taxon>
        <taxon>Trifolium</taxon>
    </lineage>
</organism>
<proteinExistence type="predicted"/>
<reference evidence="1 2" key="2">
    <citation type="journal article" date="2017" name="Front. Plant Sci.">
        <title>Gene Classification and Mining of Molecular Markers Useful in Red Clover (Trifolium pratense) Breeding.</title>
        <authorList>
            <person name="Istvanek J."/>
            <person name="Dluhosova J."/>
            <person name="Dluhos P."/>
            <person name="Patkova L."/>
            <person name="Nedelnik J."/>
            <person name="Repkova J."/>
        </authorList>
    </citation>
    <scope>NUCLEOTIDE SEQUENCE [LARGE SCALE GENOMIC DNA]</scope>
    <source>
        <strain evidence="2">cv. Tatra</strain>
        <tissue evidence="1">Young leaves</tissue>
    </source>
</reference>